<evidence type="ECO:0000313" key="2">
    <source>
        <dbReference type="Proteomes" id="UP001148629"/>
    </source>
</evidence>
<reference evidence="1" key="1">
    <citation type="submission" date="2022-08" db="EMBL/GenBank/DDBJ databases">
        <title>Genome Sequence of Fusarium decemcellulare.</title>
        <authorList>
            <person name="Buettner E."/>
        </authorList>
    </citation>
    <scope>NUCLEOTIDE SEQUENCE</scope>
    <source>
        <strain evidence="1">Babe19</strain>
    </source>
</reference>
<keyword evidence="2" id="KW-1185">Reference proteome</keyword>
<accession>A0ACC1RFW3</accession>
<protein>
    <submittedName>
        <fullName evidence="1">Uncharacterized protein</fullName>
    </submittedName>
</protein>
<dbReference type="Proteomes" id="UP001148629">
    <property type="component" value="Unassembled WGS sequence"/>
</dbReference>
<sequence length="307" mass="34649">MPRRAPAEKLPLAVRKNIRDDWENKKEELEQNLSEVLGVSWTVDVDYKALYPYAQDSSDWAASCLGEVIARYVEGVAYQLRQFIPSNGDEAARDEINEICSAHVLKFDIDEKKTVNYNGCKVSPEGELIILFTEGNLGVNVNDAAERSKLAQALNEGPSRGKPMSYIARTSIRTNYDPKISEVQRKLKDILGQEIALVPNFEENFAKLKDSHDSGDRWQENFGYFILSYFEGLASQLEWQKFGDDDMLQEGFFDGVDGRAAHFRVVDQLKRTYNEAVIEGGILYLQTIPKYLGTNVSDAADGLINML</sequence>
<dbReference type="EMBL" id="JANRMS010004322">
    <property type="protein sequence ID" value="KAJ3509769.1"/>
    <property type="molecule type" value="Genomic_DNA"/>
</dbReference>
<name>A0ACC1RFW3_9HYPO</name>
<proteinExistence type="predicted"/>
<evidence type="ECO:0000313" key="1">
    <source>
        <dbReference type="EMBL" id="KAJ3509769.1"/>
    </source>
</evidence>
<organism evidence="1 2">
    <name type="scientific">Fusarium decemcellulare</name>
    <dbReference type="NCBI Taxonomy" id="57161"/>
    <lineage>
        <taxon>Eukaryota</taxon>
        <taxon>Fungi</taxon>
        <taxon>Dikarya</taxon>
        <taxon>Ascomycota</taxon>
        <taxon>Pezizomycotina</taxon>
        <taxon>Sordariomycetes</taxon>
        <taxon>Hypocreomycetidae</taxon>
        <taxon>Hypocreales</taxon>
        <taxon>Nectriaceae</taxon>
        <taxon>Fusarium</taxon>
        <taxon>Fusarium decemcellulare species complex</taxon>
    </lineage>
</organism>
<comment type="caution">
    <text evidence="1">The sequence shown here is derived from an EMBL/GenBank/DDBJ whole genome shotgun (WGS) entry which is preliminary data.</text>
</comment>
<gene>
    <name evidence="1" type="ORF">NM208_g15628</name>
</gene>